<dbReference type="Pfam" id="PF02550">
    <property type="entry name" value="AcetylCoA_hydro"/>
    <property type="match status" value="1"/>
</dbReference>
<dbReference type="RefSeq" id="WP_006523926.1">
    <property type="nucleotide sequence ID" value="NC_021184.1"/>
</dbReference>
<dbReference type="InterPro" id="IPR046433">
    <property type="entry name" value="ActCoA_hydro"/>
</dbReference>
<dbReference type="GO" id="GO:0006083">
    <property type="term" value="P:acetate metabolic process"/>
    <property type="evidence" value="ECO:0007669"/>
    <property type="project" value="InterPro"/>
</dbReference>
<dbReference type="HOGENOM" id="CLU_030703_1_0_9"/>
<dbReference type="STRING" id="767817.Desgi_1585"/>
<feature type="domain" description="Acetyl-CoA hydrolase/transferase C-terminal" evidence="4">
    <location>
        <begin position="297"/>
        <end position="450"/>
    </location>
</feature>
<dbReference type="eggNOG" id="COG0427">
    <property type="taxonomic scope" value="Bacteria"/>
</dbReference>
<evidence type="ECO:0000313" key="6">
    <source>
        <dbReference type="Proteomes" id="UP000013520"/>
    </source>
</evidence>
<sequence>MSVYLPQEMAYAYSENKKLIFYPRVQKNLRELYKRKLVTEQEAVQVIKTGDNVVLPLGCGEPPALLEAMVKRHHELEDVKVHQMLPIREASYLKPQMTRSFRHVSWFTSGPNRQAVNEGRADFMPGHFHEYPLLFQEYINVDVFMGTVSPMDERGYFSFGLSVDYTSTAAAQAKVIILEVNPNMPRTRGESLIHISEVDYIVENNNPIPEIPIPALTENDRIIGGYIAELVEDGATVQLGIGSMPNAVAEALQNKKNLGIHTEMVTDGMVDLVECGAVTGIKKTLHQGKIIGSFAAGTRRLYDFMNDNPLVEMYPVSYVNDPYVIGQNYKMVSINATLEIDLLGQCASETIGFRQYSATGGQTDFARGCLRSPGGKGVIALHSTAKKGTVSKIVPILQPGAVVSCSKNDVDHVVTEFGVAKLRGKTARERALALIGIAHPDFRSELRAAAQRMDLI</sequence>
<gene>
    <name evidence="5" type="ORF">Desgi_1585</name>
</gene>
<evidence type="ECO:0000313" key="5">
    <source>
        <dbReference type="EMBL" id="AGL01065.1"/>
    </source>
</evidence>
<name>R4KKN1_9FIRM</name>
<dbReference type="PANTHER" id="PTHR21432">
    <property type="entry name" value="ACETYL-COA HYDROLASE-RELATED"/>
    <property type="match status" value="1"/>
</dbReference>
<dbReference type="Gene3D" id="3.30.750.70">
    <property type="entry name" value="4-hydroxybutyrate coenzyme like domains"/>
    <property type="match status" value="1"/>
</dbReference>
<dbReference type="InterPro" id="IPR037171">
    <property type="entry name" value="NagB/RpiA_transferase-like"/>
</dbReference>
<dbReference type="SUPFAM" id="SSF100950">
    <property type="entry name" value="NagB/RpiA/CoA transferase-like"/>
    <property type="match status" value="2"/>
</dbReference>
<dbReference type="GO" id="GO:0008775">
    <property type="term" value="F:acetate CoA-transferase activity"/>
    <property type="evidence" value="ECO:0007669"/>
    <property type="project" value="InterPro"/>
</dbReference>
<dbReference type="InterPro" id="IPR003702">
    <property type="entry name" value="ActCoA_hydro_N"/>
</dbReference>
<dbReference type="Gene3D" id="3.40.1080.10">
    <property type="entry name" value="Glutaconate Coenzyme A-transferase"/>
    <property type="match status" value="1"/>
</dbReference>
<dbReference type="Pfam" id="PF13336">
    <property type="entry name" value="AcetylCoA_hyd_C"/>
    <property type="match status" value="1"/>
</dbReference>
<comment type="similarity">
    <text evidence="1">Belongs to the acetyl-CoA hydrolase/transferase family.</text>
</comment>
<reference evidence="5 6" key="1">
    <citation type="submission" date="2012-01" db="EMBL/GenBank/DDBJ databases">
        <title>Complete sequence of Desulfotomaculum gibsoniae DSM 7213.</title>
        <authorList>
            <consortium name="US DOE Joint Genome Institute"/>
            <person name="Lucas S."/>
            <person name="Han J."/>
            <person name="Lapidus A."/>
            <person name="Cheng J.-F."/>
            <person name="Goodwin L."/>
            <person name="Pitluck S."/>
            <person name="Peters L."/>
            <person name="Ovchinnikova G."/>
            <person name="Teshima H."/>
            <person name="Detter J.C."/>
            <person name="Han C."/>
            <person name="Tapia R."/>
            <person name="Land M."/>
            <person name="Hauser L."/>
            <person name="Kyrpides N."/>
            <person name="Ivanova N."/>
            <person name="Pagani I."/>
            <person name="Parshina S."/>
            <person name="Plugge C."/>
            <person name="Muyzer G."/>
            <person name="Kuever J."/>
            <person name="Ivanova A."/>
            <person name="Nazina T."/>
            <person name="Klenk H.-P."/>
            <person name="Brambilla E."/>
            <person name="Spring S."/>
            <person name="Stams A.F."/>
            <person name="Woyke T."/>
        </authorList>
    </citation>
    <scope>NUCLEOTIDE SEQUENCE [LARGE SCALE GENOMIC DNA]</scope>
    <source>
        <strain evidence="5 6">DSM 7213</strain>
    </source>
</reference>
<keyword evidence="5" id="KW-0378">Hydrolase</keyword>
<dbReference type="EMBL" id="CP003273">
    <property type="protein sequence ID" value="AGL01065.1"/>
    <property type="molecule type" value="Genomic_DNA"/>
</dbReference>
<evidence type="ECO:0000256" key="1">
    <source>
        <dbReference type="ARBA" id="ARBA00009632"/>
    </source>
</evidence>
<evidence type="ECO:0000259" key="4">
    <source>
        <dbReference type="Pfam" id="PF13336"/>
    </source>
</evidence>
<dbReference type="InterPro" id="IPR026888">
    <property type="entry name" value="AcetylCoA_hyd_C"/>
</dbReference>
<protein>
    <submittedName>
        <fullName evidence="5">Acetyl-CoA hydrolase</fullName>
    </submittedName>
</protein>
<dbReference type="Gene3D" id="3.40.1080.20">
    <property type="entry name" value="Acetyl-CoA hydrolase/transferase C-terminal domain"/>
    <property type="match status" value="1"/>
</dbReference>
<organism evidence="5 6">
    <name type="scientific">Desulfoscipio gibsoniae DSM 7213</name>
    <dbReference type="NCBI Taxonomy" id="767817"/>
    <lineage>
        <taxon>Bacteria</taxon>
        <taxon>Bacillati</taxon>
        <taxon>Bacillota</taxon>
        <taxon>Clostridia</taxon>
        <taxon>Eubacteriales</taxon>
        <taxon>Desulfallaceae</taxon>
        <taxon>Desulfoscipio</taxon>
    </lineage>
</organism>
<dbReference type="GO" id="GO:0016787">
    <property type="term" value="F:hydrolase activity"/>
    <property type="evidence" value="ECO:0007669"/>
    <property type="project" value="UniProtKB-KW"/>
</dbReference>
<dbReference type="KEGG" id="dgi:Desgi_1585"/>
<dbReference type="PANTHER" id="PTHR21432:SF20">
    <property type="entry name" value="ACETYL-COA HYDROLASE"/>
    <property type="match status" value="1"/>
</dbReference>
<proteinExistence type="inferred from homology"/>
<evidence type="ECO:0000259" key="3">
    <source>
        <dbReference type="Pfam" id="PF02550"/>
    </source>
</evidence>
<dbReference type="InterPro" id="IPR038460">
    <property type="entry name" value="AcetylCoA_hyd_C_sf"/>
</dbReference>
<evidence type="ECO:0000256" key="2">
    <source>
        <dbReference type="ARBA" id="ARBA00022679"/>
    </source>
</evidence>
<dbReference type="Proteomes" id="UP000013520">
    <property type="component" value="Chromosome"/>
</dbReference>
<keyword evidence="6" id="KW-1185">Reference proteome</keyword>
<dbReference type="AlphaFoldDB" id="R4KKN1"/>
<accession>R4KKN1</accession>
<keyword evidence="2" id="KW-0808">Transferase</keyword>
<feature type="domain" description="Acetyl-CoA hydrolase/transferase N-terminal" evidence="3">
    <location>
        <begin position="31"/>
        <end position="208"/>
    </location>
</feature>